<dbReference type="PROSITE" id="PS51007">
    <property type="entry name" value="CYTC"/>
    <property type="match status" value="3"/>
</dbReference>
<evidence type="ECO:0000313" key="12">
    <source>
        <dbReference type="Proteomes" id="UP001226867"/>
    </source>
</evidence>
<evidence type="ECO:0000256" key="5">
    <source>
        <dbReference type="ARBA" id="ARBA00022729"/>
    </source>
</evidence>
<keyword evidence="6" id="KW-0677">Repeat</keyword>
<dbReference type="Proteomes" id="UP001226867">
    <property type="component" value="Unassembled WGS sequence"/>
</dbReference>
<dbReference type="Pfam" id="PF13442">
    <property type="entry name" value="Cytochrome_CBB3"/>
    <property type="match status" value="1"/>
</dbReference>
<feature type="domain" description="Cytochrome c" evidence="10">
    <location>
        <begin position="47"/>
        <end position="150"/>
    </location>
</feature>
<proteinExistence type="predicted"/>
<dbReference type="PIRSF" id="PIRSF000018">
    <property type="entry name" value="Mb_ADH_cyt_c"/>
    <property type="match status" value="1"/>
</dbReference>
<gene>
    <name evidence="11" type="ORF">J2W36_000548</name>
</gene>
<evidence type="ECO:0000259" key="10">
    <source>
        <dbReference type="PROSITE" id="PS51007"/>
    </source>
</evidence>
<evidence type="ECO:0000256" key="9">
    <source>
        <dbReference type="PROSITE-ProRule" id="PRU00433"/>
    </source>
</evidence>
<dbReference type="PANTHER" id="PTHR35008:SF8">
    <property type="entry name" value="ALCOHOL DEHYDROGENASE CYTOCHROME C SUBUNIT"/>
    <property type="match status" value="1"/>
</dbReference>
<dbReference type="Pfam" id="PF00034">
    <property type="entry name" value="Cytochrom_C"/>
    <property type="match status" value="1"/>
</dbReference>
<keyword evidence="7 9" id="KW-0408">Iron</keyword>
<dbReference type="InterPro" id="IPR051459">
    <property type="entry name" value="Cytochrome_c-type_DH"/>
</dbReference>
<accession>A0ABT9S1T7</accession>
<organism evidence="11 12">
    <name type="scientific">Variovorax ginsengisoli</name>
    <dbReference type="NCBI Taxonomy" id="363844"/>
    <lineage>
        <taxon>Bacteria</taxon>
        <taxon>Pseudomonadati</taxon>
        <taxon>Pseudomonadota</taxon>
        <taxon>Betaproteobacteria</taxon>
        <taxon>Burkholderiales</taxon>
        <taxon>Comamonadaceae</taxon>
        <taxon>Variovorax</taxon>
    </lineage>
</organism>
<keyword evidence="5" id="KW-0732">Signal</keyword>
<dbReference type="PANTHER" id="PTHR35008">
    <property type="entry name" value="BLL4482 PROTEIN-RELATED"/>
    <property type="match status" value="1"/>
</dbReference>
<comment type="caution">
    <text evidence="11">The sequence shown here is derived from an EMBL/GenBank/DDBJ whole genome shotgun (WGS) entry which is preliminary data.</text>
</comment>
<dbReference type="Gene3D" id="1.10.760.10">
    <property type="entry name" value="Cytochrome c-like domain"/>
    <property type="match status" value="3"/>
</dbReference>
<protein>
    <submittedName>
        <fullName evidence="11">Mono/diheme cytochrome c family protein</fullName>
    </submittedName>
</protein>
<keyword evidence="8" id="KW-0472">Membrane</keyword>
<keyword evidence="12" id="KW-1185">Reference proteome</keyword>
<evidence type="ECO:0000256" key="1">
    <source>
        <dbReference type="ARBA" id="ARBA00004236"/>
    </source>
</evidence>
<evidence type="ECO:0000256" key="8">
    <source>
        <dbReference type="ARBA" id="ARBA00023136"/>
    </source>
</evidence>
<reference evidence="11 12" key="1">
    <citation type="submission" date="2023-07" db="EMBL/GenBank/DDBJ databases">
        <title>Sorghum-associated microbial communities from plants grown in Nebraska, USA.</title>
        <authorList>
            <person name="Schachtman D."/>
        </authorList>
    </citation>
    <scope>NUCLEOTIDE SEQUENCE [LARGE SCALE GENOMIC DNA]</scope>
    <source>
        <strain evidence="11 12">DS1607</strain>
    </source>
</reference>
<dbReference type="SUPFAM" id="SSF46626">
    <property type="entry name" value="Cytochrome c"/>
    <property type="match status" value="3"/>
</dbReference>
<dbReference type="InterPro" id="IPR014353">
    <property type="entry name" value="Membr-bd_ADH_cyt_c"/>
</dbReference>
<dbReference type="RefSeq" id="WP_307688136.1">
    <property type="nucleotide sequence ID" value="NZ_JAUSRO010000002.1"/>
</dbReference>
<keyword evidence="2" id="KW-1003">Cell membrane</keyword>
<feature type="domain" description="Cytochrome c" evidence="10">
    <location>
        <begin position="327"/>
        <end position="414"/>
    </location>
</feature>
<feature type="domain" description="Cytochrome c" evidence="10">
    <location>
        <begin position="192"/>
        <end position="301"/>
    </location>
</feature>
<dbReference type="InterPro" id="IPR009056">
    <property type="entry name" value="Cyt_c-like_dom"/>
</dbReference>
<keyword evidence="4 9" id="KW-0479">Metal-binding</keyword>
<sequence>MGKSKAARRLLWGGACVVAGLVGFTAWAIKPAIAPVTPPAPISFDTTEIQRGEKLAAAGYCVTCHTAAGGKPFAGGLPMVTGFGTIYTTNITPDAATGIGSWSLAAFTRAMHEGVARDGSHLFPAFPYDRFTKTSNEDVKALYAYLMSQPAVSQAPKAPDMPFPLNVRLLQAGWKLLFFKEGRYEPVTTQTAEWNRGAYLAEGLAHCASCHTPRNALGAEKTGDARYAGAVVDGWFAPALNASNNSPVPWNADELYSYLRKGGTAYHGVAAGPMSHVVYQGMALVDDSDVHAVAHYFASMNGSASRNVDVAQVVAGALARSRFDASQTVERGANVYAAACAACHYNALSGPQAARPELGLKSSLSAADPTNLVNVILHGVSLKEGLPEAMMPAFGTALTNDDIAALVTYLRKTRTDLPPWQGVAQLVAKQRDDAKKN</sequence>
<evidence type="ECO:0000256" key="2">
    <source>
        <dbReference type="ARBA" id="ARBA00022475"/>
    </source>
</evidence>
<dbReference type="EMBL" id="JAUSRO010000002">
    <property type="protein sequence ID" value="MDP9898313.1"/>
    <property type="molecule type" value="Genomic_DNA"/>
</dbReference>
<dbReference type="InterPro" id="IPR036909">
    <property type="entry name" value="Cyt_c-like_dom_sf"/>
</dbReference>
<keyword evidence="3 9" id="KW-0349">Heme</keyword>
<evidence type="ECO:0000256" key="3">
    <source>
        <dbReference type="ARBA" id="ARBA00022617"/>
    </source>
</evidence>
<evidence type="ECO:0000256" key="4">
    <source>
        <dbReference type="ARBA" id="ARBA00022723"/>
    </source>
</evidence>
<evidence type="ECO:0000313" key="11">
    <source>
        <dbReference type="EMBL" id="MDP9898313.1"/>
    </source>
</evidence>
<name>A0ABT9S1T7_9BURK</name>
<evidence type="ECO:0000256" key="6">
    <source>
        <dbReference type="ARBA" id="ARBA00022737"/>
    </source>
</evidence>
<evidence type="ECO:0000256" key="7">
    <source>
        <dbReference type="ARBA" id="ARBA00023004"/>
    </source>
</evidence>
<comment type="subcellular location">
    <subcellularLocation>
        <location evidence="1">Cell membrane</location>
    </subcellularLocation>
</comment>